<dbReference type="OrthoDB" id="3257546at2759"/>
<feature type="compositionally biased region" description="Low complexity" evidence="1">
    <location>
        <begin position="1724"/>
        <end position="1745"/>
    </location>
</feature>
<keyword evidence="3" id="KW-1185">Reference proteome</keyword>
<protein>
    <submittedName>
        <fullName evidence="2">Uncharacterized protein</fullName>
    </submittedName>
</protein>
<dbReference type="PANTHER" id="PTHR24216">
    <property type="entry name" value="PAXILLIN-RELATED"/>
    <property type="match status" value="1"/>
</dbReference>
<evidence type="ECO:0000313" key="2">
    <source>
        <dbReference type="EMBL" id="KIO24093.1"/>
    </source>
</evidence>
<sequence>MKTDEEDIFTAALSLIDGFEPHDVALALPSLDFAPDVEAHLILSWTEDFAVQVFKLWKPGEKTWTEVMRGANDKRRAIALMVQSLPAADARRVISLVGQESGGSKMAELMKTFMIERGRIQSLKEAPLGSTAAPITKACTTPKGVPTTSIAPTPVLLKVATHDEATDDHRLVPQAKPTPHPTHPTPPPPAKPHPAPPSPVKPPPGLPRHRSSPTMSHKRQVPTPGISDLEVSDSPAANTGSSRSRDQTGEVRRAHNSRDSGGGDHQGQTSSTLKRRPPTPGPSPFREVNSDRLGDAQVSPSRRRRRGSKPKQDERLSPQLGACNLPRPTDGATLSEGEDGDSDEVELRRGTASPSESSESDPDEAEYSKADVSDSDEDERMSTGLGSSDDEMSGTGEEDMHAADDDAEEGEEGFSDGYVDPTARNPWEWSQKKNDEKVALWDVESSIKRDPRSMAPVRTKWMYRARKKEMSDDEYGELMEKEHRAFMSIPVACRTAVGQMWYKDSRLDWEVRVFLAPFIFSYAKLKIKGEEAAADGDHMAVKQNEAERKTLVDEVMTKLMDRFPDCSPKHKKRKIAERYGAKELRKYLSGFRNKFTSDAGRMKRLYLKNVGKVGILAANTSASSIFELLGRKRVYIAFHLWGGSESGGKADCDAEIDRQMDEWMEAHPEETPQDATRHRIKIVQDVRFSFFDSLPTKVQKIWKKRAKTIHMPSTPEEEQCFVDAALVHLVDLLKVLSERGNIHFVLLASGRGSYNVPIVAQEFRRKGEEGEVFLSTLAGLGSRVRSDYIKYAAARYGGNGDEVVLTVPEDPIEDAILVADPTEEDNFALEPAKEDKPPKFNRIQTFIAPFQPDLTETKTVPKMVKAIAEFIMGGIGKLHGRVSWDRITKEADVYVEPGRMPMDPDNPAQRLQLQKPNAMSNARVKEFFKFLIASYDGTLQEPERFRFKLETRHLNIPAPVAPPDPTIHYAAANAAKTKLPKGKKADRNFEKKKAKARVKRKLAAGPVARDRELDDFEGSLWNDDFADDGRPYLQEAVNVPAASKSKPAEKPGKGKALRIESPPESPSTSVDTTRIKPTRAAVSEPPQATLAKRGKSPPRPKARPKGVLDPGTDELRHPSFLPGDQLLAHLWIKTKENLEQWGRRITHSEEQSRSMPFRGLSGERPDFVLPGGLYSAFSIIQLWGAYQAATSPGMQPAVRLDPRLGLNTVDPAHHISKLVSLLIDPDRPLPTARYVYTQSQISPASAGALFIHVELVLSRFIDSIVASEQSVLEQELALLQGMRLAVFMGATGFIRDDGETGPNTFRTSALQDRFVKVLAAVAFSRYFKVVLGHVLSLYCETSSSPQTKAIWIEMAHLWEVGCLTLARALVRRRSDLFSVKYLSSKLPLKFKVILQPAFDARPWWTPGALGAPESIKITNKQAIVSTALSTFIKDLNWTAMSFIERGQVLLLVFVAAIQVETGRVKAGSEIEDGLSAARMLTQCLLELRSIVQDSEELDLPDERLSIPTDSLSTAIRSWEIECQGPSAFGGQSSTHGLHPPGVRDAALGVGDNTRAQPVGTEALPSEAAIASQVVSTSGELMQTDHLDAPVATPPRSTERISAGAPSALTTESRLSPEPEDPTLPSSVRLTFPSSVHLNPRPTGSAISPGVKPPAVQPSLVPAVRKLEEVDLPRPKKPRITKPPPAQQAAPTAPHRVLRSSTVAADPIPTPANPIPTPAKSSRNTRSATSAKKAAGTAKGASRTTAPGRARAGKPNRR</sequence>
<feature type="compositionally biased region" description="Basic residues" evidence="1">
    <location>
        <begin position="207"/>
        <end position="220"/>
    </location>
</feature>
<reference evidence="3" key="2">
    <citation type="submission" date="2015-01" db="EMBL/GenBank/DDBJ databases">
        <title>Evolutionary Origins and Diversification of the Mycorrhizal Mutualists.</title>
        <authorList>
            <consortium name="DOE Joint Genome Institute"/>
            <consortium name="Mycorrhizal Genomics Consortium"/>
            <person name="Kohler A."/>
            <person name="Kuo A."/>
            <person name="Nagy L.G."/>
            <person name="Floudas D."/>
            <person name="Copeland A."/>
            <person name="Barry K.W."/>
            <person name="Cichocki N."/>
            <person name="Veneault-Fourrey C."/>
            <person name="LaButti K."/>
            <person name="Lindquist E.A."/>
            <person name="Lipzen A."/>
            <person name="Lundell T."/>
            <person name="Morin E."/>
            <person name="Murat C."/>
            <person name="Riley R."/>
            <person name="Ohm R."/>
            <person name="Sun H."/>
            <person name="Tunlid A."/>
            <person name="Henrissat B."/>
            <person name="Grigoriev I.V."/>
            <person name="Hibbett D.S."/>
            <person name="Martin F."/>
        </authorList>
    </citation>
    <scope>NUCLEOTIDE SEQUENCE [LARGE SCALE GENOMIC DNA]</scope>
    <source>
        <strain evidence="3">MUT 4182</strain>
    </source>
</reference>
<feature type="compositionally biased region" description="Pro residues" evidence="1">
    <location>
        <begin position="1707"/>
        <end position="1716"/>
    </location>
</feature>
<dbReference type="EMBL" id="KN823069">
    <property type="protein sequence ID" value="KIO24093.1"/>
    <property type="molecule type" value="Genomic_DNA"/>
</dbReference>
<dbReference type="STRING" id="1051891.A0A0C3KRM2"/>
<feature type="region of interest" description="Disordered" evidence="1">
    <location>
        <begin position="1037"/>
        <end position="1119"/>
    </location>
</feature>
<feature type="region of interest" description="Disordered" evidence="1">
    <location>
        <begin position="171"/>
        <end position="431"/>
    </location>
</feature>
<feature type="region of interest" description="Disordered" evidence="1">
    <location>
        <begin position="1667"/>
        <end position="1757"/>
    </location>
</feature>
<reference evidence="2 3" key="1">
    <citation type="submission" date="2014-04" db="EMBL/GenBank/DDBJ databases">
        <authorList>
            <consortium name="DOE Joint Genome Institute"/>
            <person name="Kuo A."/>
            <person name="Girlanda M."/>
            <person name="Perotto S."/>
            <person name="Kohler A."/>
            <person name="Nagy L.G."/>
            <person name="Floudas D."/>
            <person name="Copeland A."/>
            <person name="Barry K.W."/>
            <person name="Cichocki N."/>
            <person name="Veneault-Fourrey C."/>
            <person name="LaButti K."/>
            <person name="Lindquist E.A."/>
            <person name="Lipzen A."/>
            <person name="Lundell T."/>
            <person name="Morin E."/>
            <person name="Murat C."/>
            <person name="Sun H."/>
            <person name="Tunlid A."/>
            <person name="Henrissat B."/>
            <person name="Grigoriev I.V."/>
            <person name="Hibbett D.S."/>
            <person name="Martin F."/>
            <person name="Nordberg H.P."/>
            <person name="Cantor M.N."/>
            <person name="Hua S.X."/>
        </authorList>
    </citation>
    <scope>NUCLEOTIDE SEQUENCE [LARGE SCALE GENOMIC DNA]</scope>
    <source>
        <strain evidence="2 3">MUT 4182</strain>
    </source>
</reference>
<proteinExistence type="predicted"/>
<organism evidence="2 3">
    <name type="scientific">Tulasnella calospora MUT 4182</name>
    <dbReference type="NCBI Taxonomy" id="1051891"/>
    <lineage>
        <taxon>Eukaryota</taxon>
        <taxon>Fungi</taxon>
        <taxon>Dikarya</taxon>
        <taxon>Basidiomycota</taxon>
        <taxon>Agaricomycotina</taxon>
        <taxon>Agaricomycetes</taxon>
        <taxon>Cantharellales</taxon>
        <taxon>Tulasnellaceae</taxon>
        <taxon>Tulasnella</taxon>
    </lineage>
</organism>
<feature type="region of interest" description="Disordered" evidence="1">
    <location>
        <begin position="1587"/>
        <end position="1626"/>
    </location>
</feature>
<dbReference type="HOGENOM" id="CLU_002542_0_0_1"/>
<feature type="compositionally biased region" description="Basic residues" evidence="1">
    <location>
        <begin position="1092"/>
        <end position="1104"/>
    </location>
</feature>
<dbReference type="Proteomes" id="UP000054248">
    <property type="component" value="Unassembled WGS sequence"/>
</dbReference>
<evidence type="ECO:0000313" key="3">
    <source>
        <dbReference type="Proteomes" id="UP000054248"/>
    </source>
</evidence>
<feature type="compositionally biased region" description="Pro residues" evidence="1">
    <location>
        <begin position="176"/>
        <end position="206"/>
    </location>
</feature>
<dbReference type="PANTHER" id="PTHR24216:SF65">
    <property type="entry name" value="PAXILLIN-LIKE PROTEIN 1"/>
    <property type="match status" value="1"/>
</dbReference>
<feature type="compositionally biased region" description="Basic and acidic residues" evidence="1">
    <location>
        <begin position="243"/>
        <end position="262"/>
    </location>
</feature>
<gene>
    <name evidence="2" type="ORF">M407DRAFT_26530</name>
</gene>
<name>A0A0C3KRM2_9AGAM</name>
<feature type="compositionally biased region" description="Acidic residues" evidence="1">
    <location>
        <begin position="405"/>
        <end position="414"/>
    </location>
</feature>
<accession>A0A0C3KRM2</accession>
<evidence type="ECO:0000256" key="1">
    <source>
        <dbReference type="SAM" id="MobiDB-lite"/>
    </source>
</evidence>